<feature type="compositionally biased region" description="Basic and acidic residues" evidence="2">
    <location>
        <begin position="383"/>
        <end position="392"/>
    </location>
</feature>
<dbReference type="SMART" id="SM00102">
    <property type="entry name" value="ADF"/>
    <property type="match status" value="1"/>
</dbReference>
<dbReference type="InterPro" id="IPR029006">
    <property type="entry name" value="ADF-H/Gelsolin-like_dom_sf"/>
</dbReference>
<dbReference type="GO" id="GO:0071846">
    <property type="term" value="P:actin filament debranching"/>
    <property type="evidence" value="ECO:0007669"/>
    <property type="project" value="InterPro"/>
</dbReference>
<dbReference type="FunFam" id="3.40.20.10:FF:000048">
    <property type="entry name" value="Putative gmf family protein"/>
    <property type="match status" value="1"/>
</dbReference>
<dbReference type="GO" id="GO:0034316">
    <property type="term" value="P:negative regulation of Arp2/3 complex-mediated actin nucleation"/>
    <property type="evidence" value="ECO:0007669"/>
    <property type="project" value="TreeGrafter"/>
</dbReference>
<reference evidence="4 5" key="1">
    <citation type="journal article" date="2017" name="BMC Genomics">
        <title>Chromosome level assembly and secondary metabolite potential of the parasitic fungus Cordyceps militaris.</title>
        <authorList>
            <person name="Kramer G.J."/>
            <person name="Nodwell J.R."/>
        </authorList>
    </citation>
    <scope>NUCLEOTIDE SEQUENCE [LARGE SCALE GENOMIC DNA]</scope>
    <source>
        <strain evidence="4 5">ATCC 34164</strain>
    </source>
</reference>
<dbReference type="AlphaFoldDB" id="A0A2H4SEC8"/>
<dbReference type="PANTHER" id="PTHR11249:SF2">
    <property type="entry name" value="GLIA MATURATION FACTOR"/>
    <property type="match status" value="1"/>
</dbReference>
<feature type="domain" description="ADF-H" evidence="3">
    <location>
        <begin position="763"/>
        <end position="900"/>
    </location>
</feature>
<dbReference type="GO" id="GO:0071933">
    <property type="term" value="F:Arp2/3 complex binding"/>
    <property type="evidence" value="ECO:0007669"/>
    <property type="project" value="InterPro"/>
</dbReference>
<dbReference type="VEuPathDB" id="FungiDB:CCM_07700"/>
<dbReference type="Gene3D" id="3.40.20.10">
    <property type="entry name" value="Severin"/>
    <property type="match status" value="1"/>
</dbReference>
<feature type="compositionally biased region" description="Low complexity" evidence="2">
    <location>
        <begin position="366"/>
        <end position="379"/>
    </location>
</feature>
<evidence type="ECO:0000256" key="2">
    <source>
        <dbReference type="SAM" id="MobiDB-lite"/>
    </source>
</evidence>
<feature type="compositionally biased region" description="Basic and acidic residues" evidence="2">
    <location>
        <begin position="157"/>
        <end position="177"/>
    </location>
</feature>
<dbReference type="GO" id="GO:0003779">
    <property type="term" value="F:actin binding"/>
    <property type="evidence" value="ECO:0007669"/>
    <property type="project" value="InterPro"/>
</dbReference>
<feature type="compositionally biased region" description="Polar residues" evidence="2">
    <location>
        <begin position="551"/>
        <end position="566"/>
    </location>
</feature>
<dbReference type="OrthoDB" id="5386674at2759"/>
<sequence>MAETSSRQTRSNSLQRMLDLEKQYMNERLRSESNQFCNPGVTFNSPPSSSGQRPTTRGRQIEPQTVQERRRSEQHQRSFPLQTHTPKPRLVIDVKTASPKPSPIAIHEPTSNMKIRRSGKNIATSPPSIPYSSTAEASPAPVSSTDSSVCQSPSWEAYDKRKQEKKEERKARDEAKAARKPRRLSKPPPASLPHALKQVNADQPEPATVDRGRQSRPASMVMSDCPPRETSFYKQPRSRAGSFSSLIKSTFDFRRSSIDQSQERPFIGGIKLEYEQHLANERGTDQDSVIEPTDVHPALRTGKPALKSPPPPSRATGAKNANSRAYPPNTFQTTKSKSMFLESPKVPPVPDLSTIEKWRARVGLRSSSKSSTSPSPTTTEITADSKADEASERPSFSSQGEVAQTRESVTEQEKEKTAASQEQVRKTPTPPEPPRRSSKRSSLLNGSPSMPLLTLLHVPLETATSSLDDLPATAANGDIKKASASPSWENLQSSVMNTIEHTIKPMAEVEKEKGEKEEGERAFWNSQEWTLQRSDHPQITSSSSEDSASDCFNTVSMPSTPNTSRPQSEKGLPRISGESDRLTLRRIQLHDNAYPSEACSFVSASSFTGAYDTDREVDPIQAAARKVMAALPPMPSTRPINEQPLKLRSKFTDLSNISDISLTEVHKLSPKNPKAQPAKRANGDTVAKVFVECCGCKFYHDMPSKLYDAMVNPDGVLCPKDRSDFGGSISMTVKCPWCKHAMSTNCCAGLAAMVYNPVKASESRLYSFSGETKEHLRKFRLSTSRAKDPQAVIYLVDKNTHEIRQDDDKTVYSSLEDIGEDLPDHSPRFVLLSYPLTLSDGRASVPYVLLYYLPDTCNAEMRMIYAGAKELMRSTSEAGRVIDLESIEELENIPQKLASD</sequence>
<dbReference type="VEuPathDB" id="FungiDB:CCM_07701"/>
<evidence type="ECO:0000313" key="4">
    <source>
        <dbReference type="EMBL" id="ATY61437.1"/>
    </source>
</evidence>
<dbReference type="Proteomes" id="UP000323067">
    <property type="component" value="Chromosome vii"/>
</dbReference>
<dbReference type="CDD" id="cd11283">
    <property type="entry name" value="ADF_GMF-beta_like"/>
    <property type="match status" value="1"/>
</dbReference>
<feature type="region of interest" description="Disordered" evidence="2">
    <location>
        <begin position="524"/>
        <end position="579"/>
    </location>
</feature>
<accession>A0A2H4SEC8</accession>
<dbReference type="InterPro" id="IPR002108">
    <property type="entry name" value="ADF-H"/>
</dbReference>
<feature type="compositionally biased region" description="Basic and acidic residues" evidence="2">
    <location>
        <begin position="408"/>
        <end position="417"/>
    </location>
</feature>
<dbReference type="InterPro" id="IPR011171">
    <property type="entry name" value="GMF"/>
</dbReference>
<feature type="region of interest" description="Disordered" evidence="2">
    <location>
        <begin position="29"/>
        <end position="244"/>
    </location>
</feature>
<feature type="compositionally biased region" description="Polar residues" evidence="2">
    <location>
        <begin position="32"/>
        <end position="66"/>
    </location>
</feature>
<evidence type="ECO:0000256" key="1">
    <source>
        <dbReference type="ARBA" id="ARBA00010055"/>
    </source>
</evidence>
<comment type="similarity">
    <text evidence="1">Belongs to the actin-binding proteins ADF family. GMF subfamily.</text>
</comment>
<feature type="compositionally biased region" description="Basic and acidic residues" evidence="2">
    <location>
        <begin position="67"/>
        <end position="76"/>
    </location>
</feature>
<feature type="compositionally biased region" description="Polar residues" evidence="2">
    <location>
        <begin position="319"/>
        <end position="337"/>
    </location>
</feature>
<dbReference type="Pfam" id="PF00241">
    <property type="entry name" value="Cofilin_ADF"/>
    <property type="match status" value="1"/>
</dbReference>
<dbReference type="SUPFAM" id="SSF55753">
    <property type="entry name" value="Actin depolymerizing proteins"/>
    <property type="match status" value="1"/>
</dbReference>
<dbReference type="PROSITE" id="PS51263">
    <property type="entry name" value="ADF_H"/>
    <property type="match status" value="1"/>
</dbReference>
<feature type="compositionally biased region" description="Polar residues" evidence="2">
    <location>
        <begin position="394"/>
        <end position="407"/>
    </location>
</feature>
<name>A0A2H4SEC8_CORMI</name>
<dbReference type="EMBL" id="CP023324">
    <property type="protein sequence ID" value="ATY61437.1"/>
    <property type="molecule type" value="Genomic_DNA"/>
</dbReference>
<dbReference type="PANTHER" id="PTHR11249">
    <property type="entry name" value="GLIAL FACTOR NATURATION FACTOR"/>
    <property type="match status" value="1"/>
</dbReference>
<feature type="compositionally biased region" description="Polar residues" evidence="2">
    <location>
        <begin position="524"/>
        <end position="540"/>
    </location>
</feature>
<proteinExistence type="inferred from homology"/>
<evidence type="ECO:0000259" key="3">
    <source>
        <dbReference type="PROSITE" id="PS51263"/>
    </source>
</evidence>
<protein>
    <submittedName>
        <fullName evidence="4">Glia maturation factor beta</fullName>
    </submittedName>
</protein>
<feature type="compositionally biased region" description="Polar residues" evidence="2">
    <location>
        <begin position="121"/>
        <end position="154"/>
    </location>
</feature>
<evidence type="ECO:0000313" key="5">
    <source>
        <dbReference type="Proteomes" id="UP000323067"/>
    </source>
</evidence>
<gene>
    <name evidence="4" type="ORF">A9K55_007319</name>
</gene>
<organism evidence="4 5">
    <name type="scientific">Cordyceps militaris</name>
    <name type="common">Caterpillar fungus</name>
    <name type="synonym">Clavaria militaris</name>
    <dbReference type="NCBI Taxonomy" id="73501"/>
    <lineage>
        <taxon>Eukaryota</taxon>
        <taxon>Fungi</taxon>
        <taxon>Dikarya</taxon>
        <taxon>Ascomycota</taxon>
        <taxon>Pezizomycotina</taxon>
        <taxon>Sordariomycetes</taxon>
        <taxon>Hypocreomycetidae</taxon>
        <taxon>Hypocreales</taxon>
        <taxon>Cordycipitaceae</taxon>
        <taxon>Cordyceps</taxon>
    </lineage>
</organism>
<dbReference type="VEuPathDB" id="FungiDB:A9K55_007319"/>
<feature type="compositionally biased region" description="Low complexity" evidence="2">
    <location>
        <begin position="541"/>
        <end position="550"/>
    </location>
</feature>
<feature type="region of interest" description="Disordered" evidence="2">
    <location>
        <begin position="281"/>
        <end position="450"/>
    </location>
</feature>
<feature type="compositionally biased region" description="Low complexity" evidence="2">
    <location>
        <begin position="440"/>
        <end position="449"/>
    </location>
</feature>
<dbReference type="GO" id="GO:0030479">
    <property type="term" value="C:actin cortical patch"/>
    <property type="evidence" value="ECO:0007669"/>
    <property type="project" value="TreeGrafter"/>
</dbReference>
<feature type="compositionally biased region" description="Basic and acidic residues" evidence="2">
    <location>
        <begin position="567"/>
        <end position="579"/>
    </location>
</feature>